<feature type="non-terminal residue" evidence="3">
    <location>
        <position position="96"/>
    </location>
</feature>
<dbReference type="AlphaFoldDB" id="R7TB92"/>
<reference evidence="3 5" key="2">
    <citation type="journal article" date="2013" name="Nature">
        <title>Insights into bilaterian evolution from three spiralian genomes.</title>
        <authorList>
            <person name="Simakov O."/>
            <person name="Marletaz F."/>
            <person name="Cho S.J."/>
            <person name="Edsinger-Gonzales E."/>
            <person name="Havlak P."/>
            <person name="Hellsten U."/>
            <person name="Kuo D.H."/>
            <person name="Larsson T."/>
            <person name="Lv J."/>
            <person name="Arendt D."/>
            <person name="Savage R."/>
            <person name="Osoegawa K."/>
            <person name="de Jong P."/>
            <person name="Grimwood J."/>
            <person name="Chapman J.A."/>
            <person name="Shapiro H."/>
            <person name="Aerts A."/>
            <person name="Otillar R.P."/>
            <person name="Terry A.Y."/>
            <person name="Boore J.L."/>
            <person name="Grigoriev I.V."/>
            <person name="Lindberg D.R."/>
            <person name="Seaver E.C."/>
            <person name="Weisblat D.A."/>
            <person name="Putnam N.H."/>
            <person name="Rokhsar D.S."/>
        </authorList>
    </citation>
    <scope>NUCLEOTIDE SEQUENCE</scope>
    <source>
        <strain evidence="3 5">I ESC-2004</strain>
    </source>
</reference>
<dbReference type="InterPro" id="IPR007110">
    <property type="entry name" value="Ig-like_dom"/>
</dbReference>
<sequence>MDIVDAEAPRFLSGFESASMLEENKVAFECVVMGDPTPCLTWLCNDQKIDNGYDIKHDEISGQCQIVIPEIPVDQPHKFTCVAENEAGESKITAEL</sequence>
<dbReference type="Gene3D" id="2.60.40.10">
    <property type="entry name" value="Immunoglobulins"/>
    <property type="match status" value="1"/>
</dbReference>
<evidence type="ECO:0000313" key="5">
    <source>
        <dbReference type="Proteomes" id="UP000014760"/>
    </source>
</evidence>
<dbReference type="SUPFAM" id="SSF48726">
    <property type="entry name" value="Immunoglobulin"/>
    <property type="match status" value="1"/>
</dbReference>
<dbReference type="PANTHER" id="PTHR47633">
    <property type="entry name" value="IMMUNOGLOBULIN"/>
    <property type="match status" value="1"/>
</dbReference>
<dbReference type="OrthoDB" id="504170at2759"/>
<evidence type="ECO:0000256" key="1">
    <source>
        <dbReference type="ARBA" id="ARBA00023319"/>
    </source>
</evidence>
<proteinExistence type="predicted"/>
<evidence type="ECO:0000313" key="4">
    <source>
        <dbReference type="EnsemblMetazoa" id="CapteP109708"/>
    </source>
</evidence>
<dbReference type="InterPro" id="IPR013783">
    <property type="entry name" value="Ig-like_fold"/>
</dbReference>
<dbReference type="InterPro" id="IPR013098">
    <property type="entry name" value="Ig_I-set"/>
</dbReference>
<keyword evidence="1" id="KW-0393">Immunoglobulin domain</keyword>
<organism evidence="3">
    <name type="scientific">Capitella teleta</name>
    <name type="common">Polychaete worm</name>
    <dbReference type="NCBI Taxonomy" id="283909"/>
    <lineage>
        <taxon>Eukaryota</taxon>
        <taxon>Metazoa</taxon>
        <taxon>Spiralia</taxon>
        <taxon>Lophotrochozoa</taxon>
        <taxon>Annelida</taxon>
        <taxon>Polychaeta</taxon>
        <taxon>Sedentaria</taxon>
        <taxon>Scolecida</taxon>
        <taxon>Capitellidae</taxon>
        <taxon>Capitella</taxon>
    </lineage>
</organism>
<keyword evidence="5" id="KW-1185">Reference proteome</keyword>
<accession>R7TB92</accession>
<reference evidence="4" key="3">
    <citation type="submission" date="2015-06" db="UniProtKB">
        <authorList>
            <consortium name="EnsemblMetazoa"/>
        </authorList>
    </citation>
    <scope>IDENTIFICATION</scope>
</reference>
<reference evidence="5" key="1">
    <citation type="submission" date="2012-12" db="EMBL/GenBank/DDBJ databases">
        <authorList>
            <person name="Hellsten U."/>
            <person name="Grimwood J."/>
            <person name="Chapman J.A."/>
            <person name="Shapiro H."/>
            <person name="Aerts A."/>
            <person name="Otillar R.P."/>
            <person name="Terry A.Y."/>
            <person name="Boore J.L."/>
            <person name="Simakov O."/>
            <person name="Marletaz F."/>
            <person name="Cho S.-J."/>
            <person name="Edsinger-Gonzales E."/>
            <person name="Havlak P."/>
            <person name="Kuo D.-H."/>
            <person name="Larsson T."/>
            <person name="Lv J."/>
            <person name="Arendt D."/>
            <person name="Savage R."/>
            <person name="Osoegawa K."/>
            <person name="de Jong P."/>
            <person name="Lindberg D.R."/>
            <person name="Seaver E.C."/>
            <person name="Weisblat D.A."/>
            <person name="Putnam N.H."/>
            <person name="Grigoriev I.V."/>
            <person name="Rokhsar D.S."/>
        </authorList>
    </citation>
    <scope>NUCLEOTIDE SEQUENCE</scope>
    <source>
        <strain evidence="5">I ESC-2004</strain>
    </source>
</reference>
<dbReference type="PROSITE" id="PS50835">
    <property type="entry name" value="IG_LIKE"/>
    <property type="match status" value="1"/>
</dbReference>
<evidence type="ECO:0000259" key="2">
    <source>
        <dbReference type="PROSITE" id="PS50835"/>
    </source>
</evidence>
<feature type="domain" description="Ig-like" evidence="2">
    <location>
        <begin position="9"/>
        <end position="96"/>
    </location>
</feature>
<dbReference type="STRING" id="283909.R7TB92"/>
<protein>
    <recommendedName>
        <fullName evidence="2">Ig-like domain-containing protein</fullName>
    </recommendedName>
</protein>
<dbReference type="Proteomes" id="UP000014760">
    <property type="component" value="Unassembled WGS sequence"/>
</dbReference>
<dbReference type="EMBL" id="KB310691">
    <property type="protein sequence ID" value="ELT91008.1"/>
    <property type="molecule type" value="Genomic_DNA"/>
</dbReference>
<dbReference type="Pfam" id="PF07679">
    <property type="entry name" value="I-set"/>
    <property type="match status" value="1"/>
</dbReference>
<dbReference type="EnsemblMetazoa" id="CapteT109708">
    <property type="protein sequence ID" value="CapteP109708"/>
    <property type="gene ID" value="CapteG109708"/>
</dbReference>
<name>R7TB92_CAPTE</name>
<dbReference type="EMBL" id="AMQN01003018">
    <property type="status" value="NOT_ANNOTATED_CDS"/>
    <property type="molecule type" value="Genomic_DNA"/>
</dbReference>
<evidence type="ECO:0000313" key="3">
    <source>
        <dbReference type="EMBL" id="ELT91008.1"/>
    </source>
</evidence>
<dbReference type="InterPro" id="IPR036179">
    <property type="entry name" value="Ig-like_dom_sf"/>
</dbReference>
<dbReference type="HOGENOM" id="CLU_145026_1_0_1"/>
<gene>
    <name evidence="3" type="ORF">CAPTEDRAFT_109708</name>
</gene>
<dbReference type="FunFam" id="2.60.40.10:FF:000107">
    <property type="entry name" value="Myosin, light chain kinase a"/>
    <property type="match status" value="1"/>
</dbReference>